<organism evidence="1 2">
    <name type="scientific">Heterorhabditis bacteriophora</name>
    <name type="common">Entomopathogenic nematode worm</name>
    <dbReference type="NCBI Taxonomy" id="37862"/>
    <lineage>
        <taxon>Eukaryota</taxon>
        <taxon>Metazoa</taxon>
        <taxon>Ecdysozoa</taxon>
        <taxon>Nematoda</taxon>
        <taxon>Chromadorea</taxon>
        <taxon>Rhabditida</taxon>
        <taxon>Rhabditina</taxon>
        <taxon>Rhabditomorpha</taxon>
        <taxon>Strongyloidea</taxon>
        <taxon>Heterorhabditidae</taxon>
        <taxon>Heterorhabditis</taxon>
    </lineage>
</organism>
<keyword evidence="1" id="KW-1185">Reference proteome</keyword>
<protein>
    <submittedName>
        <fullName evidence="2">Uncharacterized protein</fullName>
    </submittedName>
</protein>
<dbReference type="Proteomes" id="UP000095283">
    <property type="component" value="Unplaced"/>
</dbReference>
<name>A0A1I7WWG3_HETBA</name>
<dbReference type="WBParaSite" id="Hba_09537">
    <property type="protein sequence ID" value="Hba_09537"/>
    <property type="gene ID" value="Hba_09537"/>
</dbReference>
<proteinExistence type="predicted"/>
<evidence type="ECO:0000313" key="2">
    <source>
        <dbReference type="WBParaSite" id="Hba_09537"/>
    </source>
</evidence>
<accession>A0A1I7WWG3</accession>
<reference evidence="2" key="1">
    <citation type="submission" date="2016-11" db="UniProtKB">
        <authorList>
            <consortium name="WormBaseParasite"/>
        </authorList>
    </citation>
    <scope>IDENTIFICATION</scope>
</reference>
<evidence type="ECO:0000313" key="1">
    <source>
        <dbReference type="Proteomes" id="UP000095283"/>
    </source>
</evidence>
<dbReference type="AlphaFoldDB" id="A0A1I7WWG3"/>
<sequence length="82" mass="9353">MKWRVKAHFIKEHYDFDLLEMFSTSINTSTTEATLLAYSNTIDHCCIATGTIRQENKAQPTTTKHVTGSDNRYNQTIVQLTA</sequence>